<protein>
    <submittedName>
        <fullName evidence="2">Transposase</fullName>
    </submittedName>
</protein>
<organism evidence="2 3">
    <name type="scientific">Halocatena pleomorpha</name>
    <dbReference type="NCBI Taxonomy" id="1785090"/>
    <lineage>
        <taxon>Archaea</taxon>
        <taxon>Methanobacteriati</taxon>
        <taxon>Methanobacteriota</taxon>
        <taxon>Stenosarchaea group</taxon>
        <taxon>Halobacteria</taxon>
        <taxon>Halobacteriales</taxon>
        <taxon>Natronomonadaceae</taxon>
        <taxon>Halocatena</taxon>
    </lineage>
</organism>
<sequence>GQPDSGGIWRRRRTSPVVSTRGERASVGNPDAMTRHRTGAVVTPPRSTERRVREPDR</sequence>
<dbReference type="AlphaFoldDB" id="A0A3P3RHF4"/>
<gene>
    <name evidence="2" type="ORF">EIK79_03865</name>
</gene>
<accession>A0A3P3RHF4</accession>
<keyword evidence="3" id="KW-1185">Reference proteome</keyword>
<evidence type="ECO:0000313" key="2">
    <source>
        <dbReference type="EMBL" id="RRJ32977.1"/>
    </source>
</evidence>
<dbReference type="EMBL" id="RRCH01000005">
    <property type="protein sequence ID" value="RRJ32977.1"/>
    <property type="molecule type" value="Genomic_DNA"/>
</dbReference>
<dbReference type="Proteomes" id="UP000282322">
    <property type="component" value="Unassembled WGS sequence"/>
</dbReference>
<evidence type="ECO:0000256" key="1">
    <source>
        <dbReference type="SAM" id="MobiDB-lite"/>
    </source>
</evidence>
<reference evidence="2 3" key="1">
    <citation type="submission" date="2018-11" db="EMBL/GenBank/DDBJ databases">
        <title>Taxonoimc description of Halomarina strain SPP-AMP-1.</title>
        <authorList>
            <person name="Pal Y."/>
            <person name="Srinivasana K."/>
            <person name="Verma A."/>
            <person name="Kumar P."/>
        </authorList>
    </citation>
    <scope>NUCLEOTIDE SEQUENCE [LARGE SCALE GENOMIC DNA]</scope>
    <source>
        <strain evidence="2 3">SPP-AMP-1</strain>
    </source>
</reference>
<proteinExistence type="predicted"/>
<feature type="region of interest" description="Disordered" evidence="1">
    <location>
        <begin position="1"/>
        <end position="57"/>
    </location>
</feature>
<feature type="compositionally biased region" description="Basic and acidic residues" evidence="1">
    <location>
        <begin position="47"/>
        <end position="57"/>
    </location>
</feature>
<name>A0A3P3RHF4_9EURY</name>
<comment type="caution">
    <text evidence="2">The sequence shown here is derived from an EMBL/GenBank/DDBJ whole genome shotgun (WGS) entry which is preliminary data.</text>
</comment>
<evidence type="ECO:0000313" key="3">
    <source>
        <dbReference type="Proteomes" id="UP000282322"/>
    </source>
</evidence>
<feature type="non-terminal residue" evidence="2">
    <location>
        <position position="1"/>
    </location>
</feature>